<dbReference type="AlphaFoldDB" id="A0A382BGE7"/>
<feature type="non-terminal residue" evidence="1">
    <location>
        <position position="108"/>
    </location>
</feature>
<organism evidence="1">
    <name type="scientific">marine metagenome</name>
    <dbReference type="NCBI Taxonomy" id="408172"/>
    <lineage>
        <taxon>unclassified sequences</taxon>
        <taxon>metagenomes</taxon>
        <taxon>ecological metagenomes</taxon>
    </lineage>
</organism>
<dbReference type="InterPro" id="IPR011041">
    <property type="entry name" value="Quinoprot_gluc/sorb_DH_b-prop"/>
</dbReference>
<protein>
    <recommendedName>
        <fullName evidence="2">Glucose/Sorbosone dehydrogenase domain-containing protein</fullName>
    </recommendedName>
</protein>
<sequence length="108" mass="11608">MSKFLCTLAISIAFLITFSSTPAFQMPDIDLPEGFSIKVLTDQVPGARSMALGDKGTLFVSTMREGKVYAVSGIDSEPEVLTIASGLYMPNGVAFKDGDLYVAEIHRV</sequence>
<evidence type="ECO:0000313" key="1">
    <source>
        <dbReference type="EMBL" id="SVB12293.1"/>
    </source>
</evidence>
<dbReference type="SUPFAM" id="SSF50952">
    <property type="entry name" value="Soluble quinoprotein glucose dehydrogenase"/>
    <property type="match status" value="1"/>
</dbReference>
<evidence type="ECO:0008006" key="2">
    <source>
        <dbReference type="Google" id="ProtNLM"/>
    </source>
</evidence>
<gene>
    <name evidence="1" type="ORF">METZ01_LOCUS165147</name>
</gene>
<accession>A0A382BGE7</accession>
<name>A0A382BGE7_9ZZZZ</name>
<reference evidence="1" key="1">
    <citation type="submission" date="2018-05" db="EMBL/GenBank/DDBJ databases">
        <authorList>
            <person name="Lanie J.A."/>
            <person name="Ng W.-L."/>
            <person name="Kazmierczak K.M."/>
            <person name="Andrzejewski T.M."/>
            <person name="Davidsen T.M."/>
            <person name="Wayne K.J."/>
            <person name="Tettelin H."/>
            <person name="Glass J.I."/>
            <person name="Rusch D."/>
            <person name="Podicherti R."/>
            <person name="Tsui H.-C.T."/>
            <person name="Winkler M.E."/>
        </authorList>
    </citation>
    <scope>NUCLEOTIDE SEQUENCE</scope>
</reference>
<proteinExistence type="predicted"/>
<dbReference type="EMBL" id="UINC01029489">
    <property type="protein sequence ID" value="SVB12293.1"/>
    <property type="molecule type" value="Genomic_DNA"/>
</dbReference>